<dbReference type="InParanoid" id="E2AV60"/>
<sequence length="79" mass="8756">LIQSVPTRSNSTYYMLERFIELSDNISLALLECPKAPMLTASKLQLATEIIQVMNPIEAATKEICGEQYVTGSKIIPLI</sequence>
<keyword evidence="2" id="KW-1185">Reference proteome</keyword>
<reference evidence="1 2" key="1">
    <citation type="journal article" date="2010" name="Science">
        <title>Genomic comparison of the ants Camponotus floridanus and Harpegnathos saltator.</title>
        <authorList>
            <person name="Bonasio R."/>
            <person name="Zhang G."/>
            <person name="Ye C."/>
            <person name="Mutti N.S."/>
            <person name="Fang X."/>
            <person name="Qin N."/>
            <person name="Donahue G."/>
            <person name="Yang P."/>
            <person name="Li Q."/>
            <person name="Li C."/>
            <person name="Zhang P."/>
            <person name="Huang Z."/>
            <person name="Berger S.L."/>
            <person name="Reinberg D."/>
            <person name="Wang J."/>
            <person name="Liebig J."/>
        </authorList>
    </citation>
    <scope>NUCLEOTIDE SEQUENCE [LARGE SCALE GENOMIC DNA]</scope>
    <source>
        <strain evidence="2">C129</strain>
    </source>
</reference>
<dbReference type="InterPro" id="IPR012337">
    <property type="entry name" value="RNaseH-like_sf"/>
</dbReference>
<feature type="non-terminal residue" evidence="1">
    <location>
        <position position="1"/>
    </location>
</feature>
<dbReference type="SUPFAM" id="SSF53098">
    <property type="entry name" value="Ribonuclease H-like"/>
    <property type="match status" value="1"/>
</dbReference>
<dbReference type="AlphaFoldDB" id="E2AV60"/>
<dbReference type="Proteomes" id="UP000000311">
    <property type="component" value="Unassembled WGS sequence"/>
</dbReference>
<organism evidence="2">
    <name type="scientific">Camponotus floridanus</name>
    <name type="common">Florida carpenter ant</name>
    <dbReference type="NCBI Taxonomy" id="104421"/>
    <lineage>
        <taxon>Eukaryota</taxon>
        <taxon>Metazoa</taxon>
        <taxon>Ecdysozoa</taxon>
        <taxon>Arthropoda</taxon>
        <taxon>Hexapoda</taxon>
        <taxon>Insecta</taxon>
        <taxon>Pterygota</taxon>
        <taxon>Neoptera</taxon>
        <taxon>Endopterygota</taxon>
        <taxon>Hymenoptera</taxon>
        <taxon>Apocrita</taxon>
        <taxon>Aculeata</taxon>
        <taxon>Formicoidea</taxon>
        <taxon>Formicidae</taxon>
        <taxon>Formicinae</taxon>
        <taxon>Camponotus</taxon>
    </lineage>
</organism>
<gene>
    <name evidence="1" type="ORF">EAG_10556</name>
</gene>
<proteinExistence type="predicted"/>
<name>E2AV60_CAMFO</name>
<evidence type="ECO:0000313" key="1">
    <source>
        <dbReference type="EMBL" id="EFN62677.1"/>
    </source>
</evidence>
<protein>
    <submittedName>
        <fullName evidence="1">Zinc finger BED domain-containing protein 4</fullName>
    </submittedName>
</protein>
<feature type="non-terminal residue" evidence="1">
    <location>
        <position position="79"/>
    </location>
</feature>
<dbReference type="EMBL" id="GL443028">
    <property type="protein sequence ID" value="EFN62677.1"/>
    <property type="molecule type" value="Genomic_DNA"/>
</dbReference>
<evidence type="ECO:0000313" key="2">
    <source>
        <dbReference type="Proteomes" id="UP000000311"/>
    </source>
</evidence>
<accession>E2AV60</accession>